<evidence type="ECO:0000256" key="3">
    <source>
        <dbReference type="ARBA" id="ARBA00022475"/>
    </source>
</evidence>
<keyword evidence="2 9" id="KW-0813">Transport</keyword>
<evidence type="ECO:0000256" key="2">
    <source>
        <dbReference type="ARBA" id="ARBA00022448"/>
    </source>
</evidence>
<protein>
    <recommendedName>
        <fullName evidence="9">Protein translocase subunit SecE</fullName>
    </recommendedName>
</protein>
<feature type="transmembrane region" description="Helical" evidence="9">
    <location>
        <begin position="26"/>
        <end position="47"/>
    </location>
</feature>
<organism evidence="10 11">
    <name type="scientific">Siminovitchia fordii</name>
    <dbReference type="NCBI Taxonomy" id="254759"/>
    <lineage>
        <taxon>Bacteria</taxon>
        <taxon>Bacillati</taxon>
        <taxon>Bacillota</taxon>
        <taxon>Bacilli</taxon>
        <taxon>Bacillales</taxon>
        <taxon>Bacillaceae</taxon>
        <taxon>Siminovitchia</taxon>
    </lineage>
</organism>
<dbReference type="InterPro" id="IPR005807">
    <property type="entry name" value="SecE_bac"/>
</dbReference>
<comment type="similarity">
    <text evidence="9">Belongs to the SecE/SEC61-gamma family.</text>
</comment>
<evidence type="ECO:0000256" key="6">
    <source>
        <dbReference type="ARBA" id="ARBA00022989"/>
    </source>
</evidence>
<evidence type="ECO:0000256" key="8">
    <source>
        <dbReference type="ARBA" id="ARBA00023136"/>
    </source>
</evidence>
<dbReference type="InterPro" id="IPR001901">
    <property type="entry name" value="Translocase_SecE/Sec61-g"/>
</dbReference>
<dbReference type="PROSITE" id="PS01067">
    <property type="entry name" value="SECE_SEC61G"/>
    <property type="match status" value="1"/>
</dbReference>
<evidence type="ECO:0000313" key="10">
    <source>
        <dbReference type="EMBL" id="GIN22842.1"/>
    </source>
</evidence>
<proteinExistence type="inferred from homology"/>
<keyword evidence="4 9" id="KW-0812">Transmembrane</keyword>
<comment type="function">
    <text evidence="9">Essential subunit of the Sec protein translocation channel SecYEG. Clamps together the 2 halves of SecY. May contact the channel plug during translocation.</text>
</comment>
<comment type="subcellular location">
    <subcellularLocation>
        <location evidence="9">Cell membrane</location>
        <topology evidence="9">Single-pass membrane protein</topology>
    </subcellularLocation>
    <subcellularLocation>
        <location evidence="1">Membrane</location>
    </subcellularLocation>
</comment>
<dbReference type="EMBL" id="BOQT01000021">
    <property type="protein sequence ID" value="GIN22842.1"/>
    <property type="molecule type" value="Genomic_DNA"/>
</dbReference>
<sequence>MSSITQFFRNVGSEMRKVSWPKRKELVGYTITVITTVVLLALFFALVDQGISRSIRFILDL</sequence>
<reference evidence="10 11" key="1">
    <citation type="submission" date="2021-03" db="EMBL/GenBank/DDBJ databases">
        <title>Antimicrobial resistance genes in bacteria isolated from Japanese honey, and their potential for conferring macrolide and lincosamide resistance in the American foulbrood pathogen Paenibacillus larvae.</title>
        <authorList>
            <person name="Okamoto M."/>
            <person name="Kumagai M."/>
            <person name="Kanamori H."/>
            <person name="Takamatsu D."/>
        </authorList>
    </citation>
    <scope>NUCLEOTIDE SEQUENCE [LARGE SCALE GENOMIC DNA]</scope>
    <source>
        <strain evidence="10 11">J1TS3</strain>
    </source>
</reference>
<keyword evidence="6 9" id="KW-1133">Transmembrane helix</keyword>
<evidence type="ECO:0000313" key="11">
    <source>
        <dbReference type="Proteomes" id="UP000680279"/>
    </source>
</evidence>
<dbReference type="RefSeq" id="WP_018708711.1">
    <property type="nucleotide sequence ID" value="NZ_BOQT01000021.1"/>
</dbReference>
<dbReference type="Gene3D" id="1.20.5.1030">
    <property type="entry name" value="Preprotein translocase secy subunit"/>
    <property type="match status" value="1"/>
</dbReference>
<evidence type="ECO:0000256" key="5">
    <source>
        <dbReference type="ARBA" id="ARBA00022927"/>
    </source>
</evidence>
<dbReference type="PANTHER" id="PTHR33910">
    <property type="entry name" value="PROTEIN TRANSLOCASE SUBUNIT SECE"/>
    <property type="match status" value="1"/>
</dbReference>
<dbReference type="NCBIfam" id="TIGR00964">
    <property type="entry name" value="secE_bact"/>
    <property type="match status" value="1"/>
</dbReference>
<dbReference type="HAMAP" id="MF_00422">
    <property type="entry name" value="SecE"/>
    <property type="match status" value="1"/>
</dbReference>
<keyword evidence="8 9" id="KW-0472">Membrane</keyword>
<evidence type="ECO:0000256" key="7">
    <source>
        <dbReference type="ARBA" id="ARBA00023010"/>
    </source>
</evidence>
<comment type="subunit">
    <text evidence="9">Component of the Sec protein translocase complex. Heterotrimer consisting of SecY, SecE and SecG subunits. The heterotrimers can form oligomers, although 1 heterotrimer is thought to be able to translocate proteins. Interacts with the ribosome. Interacts with SecDF, and other proteins may be involved. Interacts with SecA.</text>
</comment>
<keyword evidence="7 9" id="KW-0811">Translocation</keyword>
<keyword evidence="3 9" id="KW-1003">Cell membrane</keyword>
<accession>A0ABQ4KAU4</accession>
<dbReference type="Pfam" id="PF00584">
    <property type="entry name" value="SecE"/>
    <property type="match status" value="1"/>
</dbReference>
<comment type="caution">
    <text evidence="10">The sequence shown here is derived from an EMBL/GenBank/DDBJ whole genome shotgun (WGS) entry which is preliminary data.</text>
</comment>
<dbReference type="InterPro" id="IPR038379">
    <property type="entry name" value="SecE_sf"/>
</dbReference>
<evidence type="ECO:0000256" key="9">
    <source>
        <dbReference type="HAMAP-Rule" id="MF_00422"/>
    </source>
</evidence>
<evidence type="ECO:0000256" key="4">
    <source>
        <dbReference type="ARBA" id="ARBA00022692"/>
    </source>
</evidence>
<name>A0ABQ4KAU4_9BACI</name>
<dbReference type="Proteomes" id="UP000680279">
    <property type="component" value="Unassembled WGS sequence"/>
</dbReference>
<dbReference type="PANTHER" id="PTHR33910:SF1">
    <property type="entry name" value="PROTEIN TRANSLOCASE SUBUNIT SECE"/>
    <property type="match status" value="1"/>
</dbReference>
<keyword evidence="11" id="KW-1185">Reference proteome</keyword>
<keyword evidence="5 9" id="KW-0653">Protein transport</keyword>
<evidence type="ECO:0000256" key="1">
    <source>
        <dbReference type="ARBA" id="ARBA00004370"/>
    </source>
</evidence>
<gene>
    <name evidence="9 10" type="primary">secE</name>
    <name evidence="10" type="ORF">J1TS3_39760</name>
</gene>